<dbReference type="GO" id="GO:0005886">
    <property type="term" value="C:plasma membrane"/>
    <property type="evidence" value="ECO:0007669"/>
    <property type="project" value="TreeGrafter"/>
</dbReference>
<evidence type="ECO:0000313" key="3">
    <source>
        <dbReference type="EMBL" id="SJZ57819.1"/>
    </source>
</evidence>
<dbReference type="AlphaFoldDB" id="A0A1T4LSW1"/>
<dbReference type="EMBL" id="FUWY01000002">
    <property type="protein sequence ID" value="SJZ57819.1"/>
    <property type="molecule type" value="Genomic_DNA"/>
</dbReference>
<proteinExistence type="predicted"/>
<dbReference type="Proteomes" id="UP000243297">
    <property type="component" value="Unassembled WGS sequence"/>
</dbReference>
<dbReference type="GO" id="GO:0016757">
    <property type="term" value="F:glycosyltransferase activity"/>
    <property type="evidence" value="ECO:0007669"/>
    <property type="project" value="UniProtKB-KW"/>
</dbReference>
<dbReference type="PANTHER" id="PTHR48090:SF8">
    <property type="entry name" value="GLYCOSYLTRANSFERASE CSBB-RELATED"/>
    <property type="match status" value="1"/>
</dbReference>
<dbReference type="STRING" id="118967.SAMN02745191_1028"/>
<keyword evidence="1" id="KW-0472">Membrane</keyword>
<dbReference type="RefSeq" id="WP_078711451.1">
    <property type="nucleotide sequence ID" value="NZ_FUWY01000002.1"/>
</dbReference>
<keyword evidence="1" id="KW-1133">Transmembrane helix</keyword>
<evidence type="ECO:0000259" key="2">
    <source>
        <dbReference type="Pfam" id="PF00535"/>
    </source>
</evidence>
<evidence type="ECO:0000313" key="4">
    <source>
        <dbReference type="Proteomes" id="UP000243297"/>
    </source>
</evidence>
<keyword evidence="3" id="KW-0808">Transferase</keyword>
<protein>
    <submittedName>
        <fullName evidence="3">Dolichol-phosphate mannosyltransferase</fullName>
    </submittedName>
</protein>
<dbReference type="InterPro" id="IPR001173">
    <property type="entry name" value="Glyco_trans_2-like"/>
</dbReference>
<accession>A0A1T4LSW1</accession>
<keyword evidence="1" id="KW-0812">Transmembrane</keyword>
<dbReference type="PANTHER" id="PTHR48090">
    <property type="entry name" value="UNDECAPRENYL-PHOSPHATE 4-DEOXY-4-FORMAMIDO-L-ARABINOSE TRANSFERASE-RELATED"/>
    <property type="match status" value="1"/>
</dbReference>
<keyword evidence="3" id="KW-0328">Glycosyltransferase</keyword>
<dbReference type="CDD" id="cd04187">
    <property type="entry name" value="DPM1_like_bac"/>
    <property type="match status" value="1"/>
</dbReference>
<feature type="transmembrane region" description="Helical" evidence="1">
    <location>
        <begin position="230"/>
        <end position="251"/>
    </location>
</feature>
<gene>
    <name evidence="3" type="ORF">SAMN02745191_1028</name>
</gene>
<organism evidence="3 4">
    <name type="scientific">Anaerorhabdus furcosa</name>
    <dbReference type="NCBI Taxonomy" id="118967"/>
    <lineage>
        <taxon>Bacteria</taxon>
        <taxon>Bacillati</taxon>
        <taxon>Bacillota</taxon>
        <taxon>Erysipelotrichia</taxon>
        <taxon>Erysipelotrichales</taxon>
        <taxon>Erysipelotrichaceae</taxon>
        <taxon>Anaerorhabdus</taxon>
    </lineage>
</organism>
<evidence type="ECO:0000256" key="1">
    <source>
        <dbReference type="SAM" id="Phobius"/>
    </source>
</evidence>
<dbReference type="SUPFAM" id="SSF53448">
    <property type="entry name" value="Nucleotide-diphospho-sugar transferases"/>
    <property type="match status" value="1"/>
</dbReference>
<feature type="domain" description="Glycosyltransferase 2-like" evidence="2">
    <location>
        <begin position="5"/>
        <end position="136"/>
    </location>
</feature>
<dbReference type="InterPro" id="IPR029044">
    <property type="entry name" value="Nucleotide-diphossugar_trans"/>
</dbReference>
<feature type="transmembrane region" description="Helical" evidence="1">
    <location>
        <begin position="263"/>
        <end position="289"/>
    </location>
</feature>
<reference evidence="4" key="1">
    <citation type="submission" date="2017-02" db="EMBL/GenBank/DDBJ databases">
        <authorList>
            <person name="Varghese N."/>
            <person name="Submissions S."/>
        </authorList>
    </citation>
    <scope>NUCLEOTIDE SEQUENCE [LARGE SCALE GENOMIC DNA]</scope>
    <source>
        <strain evidence="4">ATCC 25662</strain>
    </source>
</reference>
<keyword evidence="4" id="KW-1185">Reference proteome</keyword>
<sequence length="313" mass="36499">MKKISIVIPCYFNELNIPETYSVLKRDVLDKREDILFELVFVDDGSKDNTLLELKKAQKTDTRIRIVKLSRNFGEFRAIVAGMSVATGDAIAVMSADLQDPPYLITEMIEYWEKGEKVVIAARNKRNEPWIKNFFANTYYKVVRKLVIEDYPQQGFDFFLMDSDVAKILVNMQEKNSSIYVQLIWTGYKPKVIEYTRMEREKGESMWSYKKRFDLFIDTFIVFSHTPIRWISVFGFLMSITGFIAAIYFIFDKLINKVDVAGWTSLIVVVLVLAGVQMIMLGIIGEYMWRNLDETRKRPLYIIENVIEGEANE</sequence>
<name>A0A1T4LSW1_9FIRM</name>
<dbReference type="Gene3D" id="3.90.550.10">
    <property type="entry name" value="Spore Coat Polysaccharide Biosynthesis Protein SpsA, Chain A"/>
    <property type="match status" value="1"/>
</dbReference>
<dbReference type="OrthoDB" id="9807778at2"/>
<dbReference type="InterPro" id="IPR050256">
    <property type="entry name" value="Glycosyltransferase_2"/>
</dbReference>
<dbReference type="Pfam" id="PF00535">
    <property type="entry name" value="Glycos_transf_2"/>
    <property type="match status" value="1"/>
</dbReference>